<dbReference type="RefSeq" id="WP_139307320.1">
    <property type="nucleotide sequence ID" value="NZ_FNPH01000005.1"/>
</dbReference>
<dbReference type="AlphaFoldDB" id="A0A1H3Q7T1"/>
<organism evidence="2 3">
    <name type="scientific">Micromonospora pattaloongensis</name>
    <dbReference type="NCBI Taxonomy" id="405436"/>
    <lineage>
        <taxon>Bacteria</taxon>
        <taxon>Bacillati</taxon>
        <taxon>Actinomycetota</taxon>
        <taxon>Actinomycetes</taxon>
        <taxon>Micromonosporales</taxon>
        <taxon>Micromonosporaceae</taxon>
        <taxon>Micromonospora</taxon>
    </lineage>
</organism>
<protein>
    <submittedName>
        <fullName evidence="2">Uncharacterized protein</fullName>
    </submittedName>
</protein>
<dbReference type="Proteomes" id="UP000242415">
    <property type="component" value="Unassembled WGS sequence"/>
</dbReference>
<feature type="compositionally biased region" description="Acidic residues" evidence="1">
    <location>
        <begin position="122"/>
        <end position="141"/>
    </location>
</feature>
<keyword evidence="3" id="KW-1185">Reference proteome</keyword>
<evidence type="ECO:0000256" key="1">
    <source>
        <dbReference type="SAM" id="MobiDB-lite"/>
    </source>
</evidence>
<feature type="region of interest" description="Disordered" evidence="1">
    <location>
        <begin position="1"/>
        <end position="154"/>
    </location>
</feature>
<accession>A0A1H3Q7T1</accession>
<name>A0A1H3Q7T1_9ACTN</name>
<dbReference type="EMBL" id="FNPH01000005">
    <property type="protein sequence ID" value="SDZ08759.1"/>
    <property type="molecule type" value="Genomic_DNA"/>
</dbReference>
<proteinExistence type="predicted"/>
<gene>
    <name evidence="2" type="ORF">SAMN05444365_105253</name>
</gene>
<reference evidence="3" key="1">
    <citation type="submission" date="2016-10" db="EMBL/GenBank/DDBJ databases">
        <authorList>
            <person name="Varghese N."/>
            <person name="Submissions S."/>
        </authorList>
    </citation>
    <scope>NUCLEOTIDE SEQUENCE [LARGE SCALE GENOMIC DNA]</scope>
    <source>
        <strain evidence="3">DSM 45245</strain>
    </source>
</reference>
<feature type="compositionally biased region" description="Low complexity" evidence="1">
    <location>
        <begin position="70"/>
        <end position="79"/>
    </location>
</feature>
<dbReference type="OrthoDB" id="123178at2"/>
<evidence type="ECO:0000313" key="3">
    <source>
        <dbReference type="Proteomes" id="UP000242415"/>
    </source>
</evidence>
<evidence type="ECO:0000313" key="2">
    <source>
        <dbReference type="EMBL" id="SDZ08759.1"/>
    </source>
</evidence>
<sequence length="244" mass="26250">MQPMSMSMPTPPPSEAPEPSAAFPPGDAPVPGSRVPPDGPVAQTGPEFDPDAHPETVVEPDAPPEPETGPEPAVDAEPAPVDEPRTDSEEVLGPAPRDEPEPDDAWAVTAHGDAGDLFDTAEAFDDDEQPEVEIDDDEPEVDAGGAPLRPGDLPETPIAIWSEERAQAYHDQWHDVKALFVDEPEAAVAQAQFLVTDAVHALAETLLAAQTDLDPRRQSLSPDTETLRVAMRRYREFLDRVLAL</sequence>
<dbReference type="STRING" id="405436.SAMN05444365_105253"/>